<evidence type="ECO:0000313" key="2">
    <source>
        <dbReference type="EMBL" id="CZE49016.1"/>
    </source>
</evidence>
<dbReference type="InterPro" id="IPR001109">
    <property type="entry name" value="Hydrogenase_HupF/HypC"/>
</dbReference>
<dbReference type="GO" id="GO:1902670">
    <property type="term" value="F:carbon dioxide binding"/>
    <property type="evidence" value="ECO:0007669"/>
    <property type="project" value="TreeGrafter"/>
</dbReference>
<dbReference type="GO" id="GO:0051604">
    <property type="term" value="P:protein maturation"/>
    <property type="evidence" value="ECO:0007669"/>
    <property type="project" value="TreeGrafter"/>
</dbReference>
<dbReference type="FunFam" id="2.30.30.140:FF:000022">
    <property type="entry name" value="Hydrogenase assembly chaperone HybG"/>
    <property type="match status" value="1"/>
</dbReference>
<dbReference type="Pfam" id="PF01455">
    <property type="entry name" value="HupF_HypC"/>
    <property type="match status" value="1"/>
</dbReference>
<accession>A0A128EHQ8</accession>
<comment type="similarity">
    <text evidence="1">Belongs to the HupF/HypC family.</text>
</comment>
<dbReference type="OrthoDB" id="9806017at2"/>
<keyword evidence="3" id="KW-1185">Reference proteome</keyword>
<proteinExistence type="inferred from homology"/>
<gene>
    <name evidence="2" type="primary">hypC</name>
    <name evidence="2" type="ORF">ERS672216_01702</name>
</gene>
<dbReference type="PANTHER" id="PTHR35177">
    <property type="entry name" value="HYDROGENASE MATURATION FACTOR HYBG"/>
    <property type="match status" value="1"/>
</dbReference>
<reference evidence="2 3" key="1">
    <citation type="submission" date="2016-02" db="EMBL/GenBank/DDBJ databases">
        <authorList>
            <consortium name="Pathogen Informatics"/>
        </authorList>
    </citation>
    <scope>NUCLEOTIDE SEQUENCE [LARGE SCALE GENOMIC DNA]</scope>
    <source>
        <strain evidence="2 3">RC20</strain>
    </source>
</reference>
<evidence type="ECO:0000313" key="3">
    <source>
        <dbReference type="Proteomes" id="UP000069632"/>
    </source>
</evidence>
<name>A0A128EHQ8_9BACT</name>
<dbReference type="PANTHER" id="PTHR35177:SF2">
    <property type="entry name" value="HYDROGENASE MATURATION FACTOR HYBG"/>
    <property type="match status" value="1"/>
</dbReference>
<protein>
    <submittedName>
        <fullName evidence="2">Hydrogenase assembly chaperone HypC/HupF</fullName>
    </submittedName>
</protein>
<dbReference type="EMBL" id="FIZP01000013">
    <property type="protein sequence ID" value="CZE49016.1"/>
    <property type="molecule type" value="Genomic_DNA"/>
</dbReference>
<evidence type="ECO:0000256" key="1">
    <source>
        <dbReference type="ARBA" id="ARBA00006018"/>
    </source>
</evidence>
<organism evidence="2 3">
    <name type="scientific">Campylobacter geochelonis</name>
    <dbReference type="NCBI Taxonomy" id="1780362"/>
    <lineage>
        <taxon>Bacteria</taxon>
        <taxon>Pseudomonadati</taxon>
        <taxon>Campylobacterota</taxon>
        <taxon>Epsilonproteobacteria</taxon>
        <taxon>Campylobacterales</taxon>
        <taxon>Campylobacteraceae</taxon>
        <taxon>Campylobacter</taxon>
    </lineage>
</organism>
<dbReference type="RefSeq" id="WP_075531670.1">
    <property type="nucleotide sequence ID" value="NZ_CP053844.1"/>
</dbReference>
<dbReference type="Proteomes" id="UP000069632">
    <property type="component" value="Unassembled WGS sequence"/>
</dbReference>
<dbReference type="AlphaFoldDB" id="A0A128EHQ8"/>
<dbReference type="SUPFAM" id="SSF159127">
    <property type="entry name" value="HupF/HypC-like"/>
    <property type="match status" value="1"/>
</dbReference>
<dbReference type="PRINTS" id="PR00445">
    <property type="entry name" value="HUPFHYPC"/>
</dbReference>
<dbReference type="Gene3D" id="2.30.30.140">
    <property type="match status" value="1"/>
</dbReference>
<sequence>MCLSIPSKVIDIDENNFATVETLGVRRGVSLDLIGEKVEVGDYVLIHVGFAMEKIDTQYALESLAIYQDIAKQMESGEIAQNEGDMGLNEFLNDKKDG</sequence>
<dbReference type="NCBIfam" id="TIGR00074">
    <property type="entry name" value="hypC_hupF"/>
    <property type="match status" value="1"/>
</dbReference>
<dbReference type="GO" id="GO:0005506">
    <property type="term" value="F:iron ion binding"/>
    <property type="evidence" value="ECO:0007669"/>
    <property type="project" value="TreeGrafter"/>
</dbReference>